<keyword evidence="2" id="KW-0456">Lyase</keyword>
<proteinExistence type="predicted"/>
<keyword evidence="3" id="KW-0732">Signal</keyword>
<gene>
    <name evidence="5" type="ORF">XENOCAPTIV_019293</name>
</gene>
<dbReference type="Gene3D" id="1.20.200.10">
    <property type="entry name" value="Fumarase/aspartase (Central domain)"/>
    <property type="match status" value="1"/>
</dbReference>
<accession>A0ABV0QDQ2</accession>
<dbReference type="PANTHER" id="PTHR43172">
    <property type="entry name" value="ADENYLOSUCCINATE LYASE"/>
    <property type="match status" value="1"/>
</dbReference>
<protein>
    <recommendedName>
        <fullName evidence="4">Adenylosuccinate lyase C-terminal domain-containing protein</fullName>
    </recommendedName>
</protein>
<feature type="signal peptide" evidence="3">
    <location>
        <begin position="1"/>
        <end position="19"/>
    </location>
</feature>
<evidence type="ECO:0000256" key="2">
    <source>
        <dbReference type="ARBA" id="ARBA00023239"/>
    </source>
</evidence>
<evidence type="ECO:0000259" key="4">
    <source>
        <dbReference type="SMART" id="SM00998"/>
    </source>
</evidence>
<comment type="subunit">
    <text evidence="1">Homotetramer. Residues from neighboring subunits contribute catalytic and substrate-binding residues to each active site.</text>
</comment>
<feature type="chain" id="PRO_5046670751" description="Adenylosuccinate lyase C-terminal domain-containing protein" evidence="3">
    <location>
        <begin position="20"/>
        <end position="218"/>
    </location>
</feature>
<evidence type="ECO:0000256" key="3">
    <source>
        <dbReference type="SAM" id="SignalP"/>
    </source>
</evidence>
<reference evidence="5 6" key="1">
    <citation type="submission" date="2021-06" db="EMBL/GenBank/DDBJ databases">
        <authorList>
            <person name="Palmer J.M."/>
        </authorList>
    </citation>
    <scope>NUCLEOTIDE SEQUENCE [LARGE SCALE GENOMIC DNA]</scope>
    <source>
        <strain evidence="5 6">XC_2019</strain>
        <tissue evidence="5">Muscle</tissue>
    </source>
</reference>
<name>A0ABV0QDQ2_9TELE</name>
<dbReference type="SMART" id="SM00998">
    <property type="entry name" value="ADSL_C"/>
    <property type="match status" value="1"/>
</dbReference>
<dbReference type="Pfam" id="PF10397">
    <property type="entry name" value="ADSL_C"/>
    <property type="match status" value="1"/>
</dbReference>
<comment type="caution">
    <text evidence="5">The sequence shown here is derived from an EMBL/GenBank/DDBJ whole genome shotgun (WGS) entry which is preliminary data.</text>
</comment>
<feature type="domain" description="Adenylosuccinate lyase C-terminal" evidence="4">
    <location>
        <begin position="148"/>
        <end position="218"/>
    </location>
</feature>
<keyword evidence="6" id="KW-1185">Reference proteome</keyword>
<dbReference type="Proteomes" id="UP001434883">
    <property type="component" value="Unassembled WGS sequence"/>
</dbReference>
<organism evidence="5 6">
    <name type="scientific">Xenoophorus captivus</name>
    <dbReference type="NCBI Taxonomy" id="1517983"/>
    <lineage>
        <taxon>Eukaryota</taxon>
        <taxon>Metazoa</taxon>
        <taxon>Chordata</taxon>
        <taxon>Craniata</taxon>
        <taxon>Vertebrata</taxon>
        <taxon>Euteleostomi</taxon>
        <taxon>Actinopterygii</taxon>
        <taxon>Neopterygii</taxon>
        <taxon>Teleostei</taxon>
        <taxon>Neoteleostei</taxon>
        <taxon>Acanthomorphata</taxon>
        <taxon>Ovalentaria</taxon>
        <taxon>Atherinomorphae</taxon>
        <taxon>Cyprinodontiformes</taxon>
        <taxon>Goodeidae</taxon>
        <taxon>Xenoophorus</taxon>
    </lineage>
</organism>
<dbReference type="PANTHER" id="PTHR43172:SF1">
    <property type="entry name" value="ADENYLOSUCCINATE LYASE"/>
    <property type="match status" value="1"/>
</dbReference>
<dbReference type="PROSITE" id="PS00163">
    <property type="entry name" value="FUMARATE_LYASES"/>
    <property type="match status" value="1"/>
</dbReference>
<evidence type="ECO:0000313" key="5">
    <source>
        <dbReference type="EMBL" id="MEQ2193951.1"/>
    </source>
</evidence>
<dbReference type="SUPFAM" id="SSF48557">
    <property type="entry name" value="L-aspartase-like"/>
    <property type="match status" value="1"/>
</dbReference>
<dbReference type="EMBL" id="JAHRIN010008811">
    <property type="protein sequence ID" value="MEQ2193951.1"/>
    <property type="molecule type" value="Genomic_DNA"/>
</dbReference>
<dbReference type="InterPro" id="IPR020557">
    <property type="entry name" value="Fumarate_lyase_CS"/>
</dbReference>
<dbReference type="InterPro" id="IPR008948">
    <property type="entry name" value="L-Aspartase-like"/>
</dbReference>
<evidence type="ECO:0000313" key="6">
    <source>
        <dbReference type="Proteomes" id="UP001434883"/>
    </source>
</evidence>
<evidence type="ECO:0000256" key="1">
    <source>
        <dbReference type="ARBA" id="ARBA00011668"/>
    </source>
</evidence>
<dbReference type="InterPro" id="IPR019468">
    <property type="entry name" value="AdenyloSucc_lyase_C"/>
</dbReference>
<sequence>MKSIMHPCVIFLRAYLVTGQTYSRKVDIDSLSSLARMQMHDDVRMQIVPQKEVDTSPAGSSAMPYKRNPMRAERCCSLARHLVALMADPLQTASVQWLERTLDDSANRRISLPESFLTADIVLSTLQNITEGLVVYPKVIERHIRHELPFMATENIIMAMVKAGGNRQEAAAVVKQEGGDNDLLARVQRDPYFIPILGQLDALLDPKTFIGRAPQQVC</sequence>
<dbReference type="Gene3D" id="6.10.250.1570">
    <property type="match status" value="1"/>
</dbReference>